<name>A0AAQ3RCX8_9PEZI</name>
<reference evidence="1 2" key="1">
    <citation type="submission" date="2023-11" db="EMBL/GenBank/DDBJ databases">
        <title>An acidophilic fungus is an integral part of prey digestion in a carnivorous sundew plant.</title>
        <authorList>
            <person name="Tsai I.J."/>
        </authorList>
    </citation>
    <scope>NUCLEOTIDE SEQUENCE [LARGE SCALE GENOMIC DNA]</scope>
    <source>
        <strain evidence="1">169a</strain>
    </source>
</reference>
<proteinExistence type="predicted"/>
<evidence type="ECO:0000313" key="2">
    <source>
        <dbReference type="Proteomes" id="UP001303373"/>
    </source>
</evidence>
<accession>A0AAQ3RCX8</accession>
<protein>
    <submittedName>
        <fullName evidence="1">Uncharacterized protein</fullName>
    </submittedName>
</protein>
<evidence type="ECO:0000313" key="1">
    <source>
        <dbReference type="EMBL" id="WPH04860.1"/>
    </source>
</evidence>
<dbReference type="EMBL" id="CP138593">
    <property type="protein sequence ID" value="WPH04860.1"/>
    <property type="molecule type" value="Genomic_DNA"/>
</dbReference>
<organism evidence="1 2">
    <name type="scientific">Acrodontium crateriforme</name>
    <dbReference type="NCBI Taxonomy" id="150365"/>
    <lineage>
        <taxon>Eukaryota</taxon>
        <taxon>Fungi</taxon>
        <taxon>Dikarya</taxon>
        <taxon>Ascomycota</taxon>
        <taxon>Pezizomycotina</taxon>
        <taxon>Dothideomycetes</taxon>
        <taxon>Dothideomycetidae</taxon>
        <taxon>Mycosphaerellales</taxon>
        <taxon>Teratosphaeriaceae</taxon>
        <taxon>Acrodontium</taxon>
    </lineage>
</organism>
<dbReference type="AlphaFoldDB" id="A0AAQ3RCX8"/>
<sequence>MASLETLPAPLPLLIIKFLSDLKALDSVCRASPVCRIVFEQHAAEIIESIISKSLQVDVAREFRVSVMIIAQETSEPSSREEVKTLYTRAHVPLARNTPVNAIVRTLRGFSYDHALGDLIMRDKLQTLYALPHEHLHPSHSFYHESFLDEVSGVPYRVPEPSAPHWIEEQRVARYMLQRRIVHLRQKSGVDVCVGAQRHPCEFENGVYLSGEIIEIENSETKLYAAGKINSANRHDPISWAAPAPMPDFTDALEKMLEDRDTTPQSARGWFDFYYTAAFSLGSPLHRTEDWPVLCRLGFGIWSSRRLGLELQVICLRELYEHSRFGPSGDESLPLLRPMTSNASEVFVMHRLVLAARRVESKECDNES</sequence>
<dbReference type="Proteomes" id="UP001303373">
    <property type="component" value="Chromosome 14"/>
</dbReference>
<gene>
    <name evidence="1" type="ORF">R9X50_00775700</name>
</gene>
<keyword evidence="2" id="KW-1185">Reference proteome</keyword>